<dbReference type="HOGENOM" id="CLU_3308992_0_0_9"/>
<gene>
    <name evidence="1" type="ORF">HMPREF9087_0867</name>
</gene>
<organism evidence="1 2">
    <name type="scientific">Enterococcus casseliflavus ATCC 12755</name>
    <dbReference type="NCBI Taxonomy" id="888066"/>
    <lineage>
        <taxon>Bacteria</taxon>
        <taxon>Bacillati</taxon>
        <taxon>Bacillota</taxon>
        <taxon>Bacilli</taxon>
        <taxon>Lactobacillales</taxon>
        <taxon>Enterococcaceae</taxon>
        <taxon>Enterococcus</taxon>
    </lineage>
</organism>
<dbReference type="EMBL" id="AEWT01000007">
    <property type="protein sequence ID" value="EGC70489.1"/>
    <property type="molecule type" value="Genomic_DNA"/>
</dbReference>
<protein>
    <submittedName>
        <fullName evidence="1">Uncharacterized protein</fullName>
    </submittedName>
</protein>
<evidence type="ECO:0000313" key="1">
    <source>
        <dbReference type="EMBL" id="EGC70489.1"/>
    </source>
</evidence>
<comment type="caution">
    <text evidence="1">The sequence shown here is derived from an EMBL/GenBank/DDBJ whole genome shotgun (WGS) entry which is preliminary data.</text>
</comment>
<dbReference type="AlphaFoldDB" id="F0EHH5"/>
<accession>F0EHH5</accession>
<dbReference type="Proteomes" id="UP000004835">
    <property type="component" value="Unassembled WGS sequence"/>
</dbReference>
<evidence type="ECO:0000313" key="2">
    <source>
        <dbReference type="Proteomes" id="UP000004835"/>
    </source>
</evidence>
<sequence length="39" mass="4594">MNSFFQHSFFNKKTQIEKTTVQRVFSSLTVVFSIWVLPA</sequence>
<proteinExistence type="predicted"/>
<name>F0EHH5_ENTCA</name>
<reference evidence="1 2" key="1">
    <citation type="submission" date="2011-01" db="EMBL/GenBank/DDBJ databases">
        <authorList>
            <person name="Muzny D."/>
            <person name="Qin X."/>
            <person name="Deng J."/>
            <person name="Jiang H."/>
            <person name="Liu Y."/>
            <person name="Qu J."/>
            <person name="Song X.-Z."/>
            <person name="Zhang L."/>
            <person name="Thornton R."/>
            <person name="Coyle M."/>
            <person name="Francisco L."/>
            <person name="Jackson L."/>
            <person name="Javaid M."/>
            <person name="Korchina V."/>
            <person name="Kovar C."/>
            <person name="Mata R."/>
            <person name="Mathew T."/>
            <person name="Ngo R."/>
            <person name="Nguyen L."/>
            <person name="Nguyen N."/>
            <person name="Okwuonu G."/>
            <person name="Ongeri F."/>
            <person name="Pham C."/>
            <person name="Simmons D."/>
            <person name="Wilczek-Boney K."/>
            <person name="Hale W."/>
            <person name="Jakkamsetti A."/>
            <person name="Pham P."/>
            <person name="Ruth R."/>
            <person name="San Lucas F."/>
            <person name="Warren J."/>
            <person name="Zhang J."/>
            <person name="Zhao Z."/>
            <person name="Zhou C."/>
            <person name="Zhu D."/>
            <person name="Lee S."/>
            <person name="Bess C."/>
            <person name="Blankenburg K."/>
            <person name="Forbes L."/>
            <person name="Fu Q."/>
            <person name="Gubbala S."/>
            <person name="Hirani K."/>
            <person name="Jayaseelan J.C."/>
            <person name="Lara F."/>
            <person name="Munidasa M."/>
            <person name="Palculict T."/>
            <person name="Patil S."/>
            <person name="Pu L.-L."/>
            <person name="Saada N."/>
            <person name="Tang L."/>
            <person name="Weissenberger G."/>
            <person name="Zhu Y."/>
            <person name="Hemphill L."/>
            <person name="Shang Y."/>
            <person name="Youmans B."/>
            <person name="Ayvaz T."/>
            <person name="Ross M."/>
            <person name="Santibanez J."/>
            <person name="Aqrawi P."/>
            <person name="Gross S."/>
            <person name="Joshi V."/>
            <person name="Fowler G."/>
            <person name="Nazareth L."/>
            <person name="Reid J."/>
            <person name="Worley K."/>
            <person name="Petrosino J."/>
            <person name="Highlander S."/>
            <person name="Gibbs R."/>
        </authorList>
    </citation>
    <scope>NUCLEOTIDE SEQUENCE [LARGE SCALE GENOMIC DNA]</scope>
    <source>
        <strain evidence="1 2">ATCC 12755</strain>
    </source>
</reference>